<protein>
    <submittedName>
        <fullName evidence="1">Uncharacterized protein</fullName>
    </submittedName>
</protein>
<evidence type="ECO:0000313" key="2">
    <source>
        <dbReference type="Proteomes" id="UP000265520"/>
    </source>
</evidence>
<feature type="non-terminal residue" evidence="1">
    <location>
        <position position="30"/>
    </location>
</feature>
<name>A0A392U4M6_9FABA</name>
<organism evidence="1 2">
    <name type="scientific">Trifolium medium</name>
    <dbReference type="NCBI Taxonomy" id="97028"/>
    <lineage>
        <taxon>Eukaryota</taxon>
        <taxon>Viridiplantae</taxon>
        <taxon>Streptophyta</taxon>
        <taxon>Embryophyta</taxon>
        <taxon>Tracheophyta</taxon>
        <taxon>Spermatophyta</taxon>
        <taxon>Magnoliopsida</taxon>
        <taxon>eudicotyledons</taxon>
        <taxon>Gunneridae</taxon>
        <taxon>Pentapetalae</taxon>
        <taxon>rosids</taxon>
        <taxon>fabids</taxon>
        <taxon>Fabales</taxon>
        <taxon>Fabaceae</taxon>
        <taxon>Papilionoideae</taxon>
        <taxon>50 kb inversion clade</taxon>
        <taxon>NPAAA clade</taxon>
        <taxon>Hologalegina</taxon>
        <taxon>IRL clade</taxon>
        <taxon>Trifolieae</taxon>
        <taxon>Trifolium</taxon>
    </lineage>
</organism>
<proteinExistence type="predicted"/>
<reference evidence="1 2" key="1">
    <citation type="journal article" date="2018" name="Front. Plant Sci.">
        <title>Red Clover (Trifolium pratense) and Zigzag Clover (T. medium) - A Picture of Genomic Similarities and Differences.</title>
        <authorList>
            <person name="Dluhosova J."/>
            <person name="Istvanek J."/>
            <person name="Nedelnik J."/>
            <person name="Repkova J."/>
        </authorList>
    </citation>
    <scope>NUCLEOTIDE SEQUENCE [LARGE SCALE GENOMIC DNA]</scope>
    <source>
        <strain evidence="2">cv. 10/8</strain>
        <tissue evidence="1">Leaf</tissue>
    </source>
</reference>
<keyword evidence="2" id="KW-1185">Reference proteome</keyword>
<dbReference type="AlphaFoldDB" id="A0A392U4M6"/>
<evidence type="ECO:0000313" key="1">
    <source>
        <dbReference type="EMBL" id="MCI68292.1"/>
    </source>
</evidence>
<comment type="caution">
    <text evidence="1">The sequence shown here is derived from an EMBL/GenBank/DDBJ whole genome shotgun (WGS) entry which is preliminary data.</text>
</comment>
<dbReference type="Proteomes" id="UP000265520">
    <property type="component" value="Unassembled WGS sequence"/>
</dbReference>
<dbReference type="EMBL" id="LXQA010734028">
    <property type="protein sequence ID" value="MCI68292.1"/>
    <property type="molecule type" value="Genomic_DNA"/>
</dbReference>
<accession>A0A392U4M6</accession>
<sequence length="30" mass="3377">MVSSYGTLKDSMLKFLAVCSMTPATLFFRM</sequence>